<dbReference type="PROSITE" id="PS00107">
    <property type="entry name" value="PROTEIN_KINASE_ATP"/>
    <property type="match status" value="1"/>
</dbReference>
<dbReference type="GO" id="GO:0005524">
    <property type="term" value="F:ATP binding"/>
    <property type="evidence" value="ECO:0007669"/>
    <property type="project" value="UniProtKB-UniRule"/>
</dbReference>
<dbReference type="Pfam" id="PF03109">
    <property type="entry name" value="ABC1"/>
    <property type="match status" value="1"/>
</dbReference>
<dbReference type="Proteomes" id="UP000664859">
    <property type="component" value="Unassembled WGS sequence"/>
</dbReference>
<dbReference type="InterPro" id="IPR011009">
    <property type="entry name" value="Kinase-like_dom_sf"/>
</dbReference>
<dbReference type="SMART" id="SM00220">
    <property type="entry name" value="S_TKc"/>
    <property type="match status" value="1"/>
</dbReference>
<name>A0A835Z4G2_9STRA</name>
<protein>
    <submittedName>
        <fullName evidence="3">Kinase-like domain-containing protein</fullName>
    </submittedName>
</protein>
<proteinExistence type="predicted"/>
<keyword evidence="3" id="KW-0418">Kinase</keyword>
<keyword evidence="1" id="KW-0547">Nucleotide-binding</keyword>
<gene>
    <name evidence="3" type="ORF">JKP88DRAFT_243918</name>
</gene>
<organism evidence="3 4">
    <name type="scientific">Tribonema minus</name>
    <dbReference type="NCBI Taxonomy" id="303371"/>
    <lineage>
        <taxon>Eukaryota</taxon>
        <taxon>Sar</taxon>
        <taxon>Stramenopiles</taxon>
        <taxon>Ochrophyta</taxon>
        <taxon>PX clade</taxon>
        <taxon>Xanthophyceae</taxon>
        <taxon>Tribonematales</taxon>
        <taxon>Tribonemataceae</taxon>
        <taxon>Tribonema</taxon>
    </lineage>
</organism>
<dbReference type="OrthoDB" id="2687876at2759"/>
<dbReference type="EMBL" id="JAFCMP010000090">
    <property type="protein sequence ID" value="KAG5187412.1"/>
    <property type="molecule type" value="Genomic_DNA"/>
</dbReference>
<feature type="domain" description="Protein kinase" evidence="2">
    <location>
        <begin position="271"/>
        <end position="516"/>
    </location>
</feature>
<dbReference type="InterPro" id="IPR017441">
    <property type="entry name" value="Protein_kinase_ATP_BS"/>
</dbReference>
<keyword evidence="1" id="KW-0067">ATP-binding</keyword>
<evidence type="ECO:0000256" key="1">
    <source>
        <dbReference type="PROSITE-ProRule" id="PRU10141"/>
    </source>
</evidence>
<dbReference type="GO" id="GO:0004674">
    <property type="term" value="F:protein serine/threonine kinase activity"/>
    <property type="evidence" value="ECO:0007669"/>
    <property type="project" value="UniProtKB-KW"/>
</dbReference>
<evidence type="ECO:0000313" key="3">
    <source>
        <dbReference type="EMBL" id="KAG5187412.1"/>
    </source>
</evidence>
<keyword evidence="3" id="KW-0808">Transferase</keyword>
<keyword evidence="4" id="KW-1185">Reference proteome</keyword>
<accession>A0A835Z4G2</accession>
<evidence type="ECO:0000259" key="2">
    <source>
        <dbReference type="PROSITE" id="PS50011"/>
    </source>
</evidence>
<dbReference type="InterPro" id="IPR004147">
    <property type="entry name" value="ABC1_dom"/>
</dbReference>
<dbReference type="SUPFAM" id="SSF56112">
    <property type="entry name" value="Protein kinase-like (PK-like)"/>
    <property type="match status" value="1"/>
</dbReference>
<dbReference type="Gene3D" id="1.10.510.10">
    <property type="entry name" value="Transferase(Phosphotransferase) domain 1"/>
    <property type="match status" value="1"/>
</dbReference>
<sequence>MNSIARPESLFLNVLAAEAELQDDESTVFDIADLDGAAYAHLAALELPPYPFVLERTCIKVGAVAVPMVCACVDALLTSINHIGSSGLELVITQGTRVSKWRVLGAYQDETCDFLVTVYKSSNSPEVIVELQRRKEVKGRHLGPAAKKREYNAWKKKVFPAAANTAAKRHIALCSYLFRSTASGKKQKTSDTITPPPDVEVVARKAERPHIASDLQELVDTTVKTRRYECKMDHDTISALESVFGVHIPPESRADSCTFLSNALPIGNMGYTVDDLLGNGAYGIVMNATNRRGEKCVMKLTRLYDDDDDHDIEVTFKGESTEWRSVSPRDFDYGLYIHQMLDKLFEKDSLIMMPHVADALKVNIDRDGSKVGLLIMSHVSGQPLAGVFKMHNKQLSVTTAATVGAIMKRLHEHEIVHGDAHTENFLMGDDGIVYVIDFDRTTSIRGATKSVATACMDYDVVLFLKYAPVHTWRPFLDAYGRTPAYELTARSVGSVMQKLWDRYSRYLDEQMLHVNE</sequence>
<feature type="binding site" evidence="1">
    <location>
        <position position="299"/>
    </location>
    <ligand>
        <name>ATP</name>
        <dbReference type="ChEBI" id="CHEBI:30616"/>
    </ligand>
</feature>
<dbReference type="InterPro" id="IPR000719">
    <property type="entry name" value="Prot_kinase_dom"/>
</dbReference>
<evidence type="ECO:0000313" key="4">
    <source>
        <dbReference type="Proteomes" id="UP000664859"/>
    </source>
</evidence>
<reference evidence="3" key="1">
    <citation type="submission" date="2021-02" db="EMBL/GenBank/DDBJ databases">
        <title>First Annotated Genome of the Yellow-green Alga Tribonema minus.</title>
        <authorList>
            <person name="Mahan K.M."/>
        </authorList>
    </citation>
    <scope>NUCLEOTIDE SEQUENCE</scope>
    <source>
        <strain evidence="3">UTEX B ZZ1240</strain>
    </source>
</reference>
<comment type="caution">
    <text evidence="3">The sequence shown here is derived from an EMBL/GenBank/DDBJ whole genome shotgun (WGS) entry which is preliminary data.</text>
</comment>
<dbReference type="PROSITE" id="PS50011">
    <property type="entry name" value="PROTEIN_KINASE_DOM"/>
    <property type="match status" value="1"/>
</dbReference>
<dbReference type="AlphaFoldDB" id="A0A835Z4G2"/>